<evidence type="ECO:0000259" key="3">
    <source>
        <dbReference type="Pfam" id="PF02729"/>
    </source>
</evidence>
<dbReference type="InterPro" id="IPR006131">
    <property type="entry name" value="Asp_carbamoyltransf_Asp/Orn-bd"/>
</dbReference>
<dbReference type="PANTHER" id="PTHR45753:SF3">
    <property type="entry name" value="ORNITHINE TRANSCARBAMYLASE, MITOCHONDRIAL"/>
    <property type="match status" value="1"/>
</dbReference>
<dbReference type="GO" id="GO:0016597">
    <property type="term" value="F:amino acid binding"/>
    <property type="evidence" value="ECO:0007669"/>
    <property type="project" value="InterPro"/>
</dbReference>
<dbReference type="PRINTS" id="PR00100">
    <property type="entry name" value="AOTCASE"/>
</dbReference>
<dbReference type="InterPro" id="IPR002292">
    <property type="entry name" value="Orn/put_carbamltrans"/>
</dbReference>
<evidence type="ECO:0000313" key="5">
    <source>
        <dbReference type="EMBL" id="CAB4926507.1"/>
    </source>
</evidence>
<organism evidence="5">
    <name type="scientific">freshwater metagenome</name>
    <dbReference type="NCBI Taxonomy" id="449393"/>
    <lineage>
        <taxon>unclassified sequences</taxon>
        <taxon>metagenomes</taxon>
        <taxon>ecological metagenomes</taxon>
    </lineage>
</organism>
<accession>A0A6J7I7M9</accession>
<evidence type="ECO:0000256" key="1">
    <source>
        <dbReference type="ARBA" id="ARBA00022679"/>
    </source>
</evidence>
<dbReference type="NCBIfam" id="TIGR00658">
    <property type="entry name" value="orni_carb_tr"/>
    <property type="match status" value="1"/>
</dbReference>
<reference evidence="5" key="1">
    <citation type="submission" date="2020-05" db="EMBL/GenBank/DDBJ databases">
        <authorList>
            <person name="Chiriac C."/>
            <person name="Salcher M."/>
            <person name="Ghai R."/>
            <person name="Kavagutti S V."/>
        </authorList>
    </citation>
    <scope>NUCLEOTIDE SEQUENCE</scope>
</reference>
<dbReference type="GO" id="GO:0019240">
    <property type="term" value="P:citrulline biosynthetic process"/>
    <property type="evidence" value="ECO:0007669"/>
    <property type="project" value="TreeGrafter"/>
</dbReference>
<dbReference type="EMBL" id="CAEZVK010000084">
    <property type="protein sequence ID" value="CAB4633301.1"/>
    <property type="molecule type" value="Genomic_DNA"/>
</dbReference>
<dbReference type="FunFam" id="3.40.50.1370:FF:000008">
    <property type="entry name" value="Ornithine carbamoyltransferase"/>
    <property type="match status" value="1"/>
</dbReference>
<proteinExistence type="predicted"/>
<evidence type="ECO:0000259" key="2">
    <source>
        <dbReference type="Pfam" id="PF00185"/>
    </source>
</evidence>
<dbReference type="Gene3D" id="3.40.50.1370">
    <property type="entry name" value="Aspartate/ornithine carbamoyltransferase"/>
    <property type="match status" value="2"/>
</dbReference>
<dbReference type="GO" id="GO:0004585">
    <property type="term" value="F:ornithine carbamoyltransferase activity"/>
    <property type="evidence" value="ECO:0007669"/>
    <property type="project" value="TreeGrafter"/>
</dbReference>
<name>A0A6J7I7M9_9ZZZZ</name>
<dbReference type="InterPro" id="IPR006130">
    <property type="entry name" value="Asp/Orn_carbamoylTrfase"/>
</dbReference>
<feature type="domain" description="Aspartate/ornithine carbamoyltransferase carbamoyl-P binding" evidence="3">
    <location>
        <begin position="2"/>
        <end position="134"/>
    </location>
</feature>
<dbReference type="EMBL" id="CAFBNA010000022">
    <property type="protein sequence ID" value="CAB4926507.1"/>
    <property type="molecule type" value="Genomic_DNA"/>
</dbReference>
<gene>
    <name evidence="4" type="ORF">UFOPK2000_00867</name>
    <name evidence="5" type="ORF">UFOPK3708_00579</name>
</gene>
<protein>
    <submittedName>
        <fullName evidence="5">Unannotated protein</fullName>
    </submittedName>
</protein>
<dbReference type="InterPro" id="IPR036901">
    <property type="entry name" value="Asp/Orn_carbamoylTrfase_sf"/>
</dbReference>
<feature type="domain" description="Aspartate/ornithine carbamoyltransferase Asp/Orn-binding" evidence="2">
    <location>
        <begin position="145"/>
        <end position="295"/>
    </location>
</feature>
<dbReference type="AlphaFoldDB" id="A0A6J7I7M9"/>
<dbReference type="InterPro" id="IPR006132">
    <property type="entry name" value="Asp/Orn_carbamoyltranf_P-bd"/>
</dbReference>
<dbReference type="Pfam" id="PF00185">
    <property type="entry name" value="OTCace"/>
    <property type="match status" value="1"/>
</dbReference>
<dbReference type="PRINTS" id="PR00102">
    <property type="entry name" value="OTCASE"/>
</dbReference>
<dbReference type="Pfam" id="PF02729">
    <property type="entry name" value="OTCace_N"/>
    <property type="match status" value="1"/>
</dbReference>
<sequence length="299" mass="32013">MRHLLEVDDLSITELGDILDLGRAATVPRSLDGLGMALLFEKPSARTRNSMEMAVVQLGGHPLTIRPDEVGLDTRESVEDVTRTLCCYHAAIGARVFEHSKLERMTAVSSVPIVNMLSDEAHPLQALADLLTIADEFGGVSSLAGRTVAYIGDGNNVARSLALGAGMLGMSVRVATPVGFGFSDADTARIIATGAEFTATNDPFEAVAGASVVYTDVWTSMGQEEEAAQRRDLFAGFTVNDELMSAAASDAIFMHCLPAHRGEEVSDSVLEGPQGRVWPQAENRMHAARGALVWLMEQR</sequence>
<evidence type="ECO:0000313" key="4">
    <source>
        <dbReference type="EMBL" id="CAB4633301.1"/>
    </source>
</evidence>
<dbReference type="GO" id="GO:0042450">
    <property type="term" value="P:L-arginine biosynthetic process via ornithine"/>
    <property type="evidence" value="ECO:0007669"/>
    <property type="project" value="TreeGrafter"/>
</dbReference>
<dbReference type="PANTHER" id="PTHR45753">
    <property type="entry name" value="ORNITHINE CARBAMOYLTRANSFERASE, MITOCHONDRIAL"/>
    <property type="match status" value="1"/>
</dbReference>
<dbReference type="NCBIfam" id="NF001986">
    <property type="entry name" value="PRK00779.1"/>
    <property type="match status" value="1"/>
</dbReference>
<keyword evidence="1" id="KW-0808">Transferase</keyword>
<dbReference type="SUPFAM" id="SSF53671">
    <property type="entry name" value="Aspartate/ornithine carbamoyltransferase"/>
    <property type="match status" value="1"/>
</dbReference>